<feature type="transmembrane region" description="Helical" evidence="11">
    <location>
        <begin position="620"/>
        <end position="647"/>
    </location>
</feature>
<organism evidence="12 13">
    <name type="scientific">Cannabis sativa</name>
    <name type="common">Hemp</name>
    <name type="synonym">Marijuana</name>
    <dbReference type="NCBI Taxonomy" id="3483"/>
    <lineage>
        <taxon>Eukaryota</taxon>
        <taxon>Viridiplantae</taxon>
        <taxon>Streptophyta</taxon>
        <taxon>Embryophyta</taxon>
        <taxon>Tracheophyta</taxon>
        <taxon>Spermatophyta</taxon>
        <taxon>Magnoliopsida</taxon>
        <taxon>eudicotyledons</taxon>
        <taxon>Gunneridae</taxon>
        <taxon>Pentapetalae</taxon>
        <taxon>rosids</taxon>
        <taxon>fabids</taxon>
        <taxon>Rosales</taxon>
        <taxon>Cannabaceae</taxon>
        <taxon>Cannabis</taxon>
    </lineage>
</organism>
<dbReference type="Proteomes" id="UP000583929">
    <property type="component" value="Unassembled WGS sequence"/>
</dbReference>
<feature type="transmembrane region" description="Helical" evidence="11">
    <location>
        <begin position="1162"/>
        <end position="1180"/>
    </location>
</feature>
<dbReference type="GO" id="GO:0071555">
    <property type="term" value="P:cell wall organization"/>
    <property type="evidence" value="ECO:0007669"/>
    <property type="project" value="UniProtKB-KW"/>
</dbReference>
<proteinExistence type="predicted"/>
<feature type="transmembrane region" description="Helical" evidence="11">
    <location>
        <begin position="536"/>
        <end position="556"/>
    </location>
</feature>
<evidence type="ECO:0000256" key="9">
    <source>
        <dbReference type="PIRSR" id="PIRSR605150-2"/>
    </source>
</evidence>
<sequence>MEALRRRLRTTEAPPLHKAELSRFTIPNRIFALLYASAVVTLLYHHTVTLSKTHLFISTSLLLSDVVLAVIWATSQSFRIRPIYRKEFPQYINKESSENEFPAIDVFVCTADPYKEPPMNVVNTVISAMGFDYPAEKVSVYVSDDGGSDLTLFGLMEGAKFAAHWLPFCVENDVTLYESMKVRVENVVEKGKIDDEYITKEDEHKAFNKWTDRFSRQDHPTVIQVILDNNKDKDIKGHIMPNLVYISREKSKTSNHNFKAGALNVLIRVSATMTNAPIILTLDCDTYSNDPQTPLRVLCYLLDSKLESKLGYIQFPQRFYGINKNDTYACEVKRLFFINAIGMDGLSGPNYVGTGCFFRRRVFFGGPLNLVLPEMAELGPNHVVSNSIQSKQVMDLAHCVASCNYENNTQWGHKMGVRYGSLVEDFYTGYRVQCEGWKAILCNPVKAAFYGDFPISLVDVLNQQKRWAIGLLEVTFSKYSPFTFGTHFMGLAMGFTYGHYSLWPIWSIPVAIYAFLPQLALLNGLPIFPKISEPLFILYLFLVFGAYGQDLLEFVIEGGTLQKWWNDQRMWMIRALTCGLFGTIEYSLKCLGISSSGFALTSKVTEAERSKRYKQGAFEFGIHSPMFVTLTTVAIINLAALIWGLKLAISGSKYGFEQFFMQVILAAFVVVNCQPIYGAIFLETNKGGIPTKTTLVSIVLATSLLITLRRRFSTKPLHKPELSRLTIPNRIFAVVYATAAVTLLYHHTVTLSSLFTTKNTKISSALFLSDVVLFLIWLTTQSFRMKPIHRNEFPQNISKESEKELPAIDVFVCTADPYKEPPMNVVNTVLSVMGFDYPAGKVSVYVSDDGGSDLSLFGLIEAAKFGAHWLPFCRENDTMYESMKVRVENAVEMGKVCDENITGEDERKAFKKWTDGFTRQDHPTVIQVILHGSKDKDIRGDVMPNLIYVAREKRRTSLHHFKAGALNALIRVSAILTNSPIILTLDCDTYSNDPQTPMRVLCYILDPKIESQKVGYIQFPQRFRGINKNDIYGCEHKRLYSINPLGMDGLLGPNYVGTGCFFRRRAFFGGPLKFVSPEIIELSPDNVVDNKAIHSKQVGIRYGTTSEDILTSYLLQCEGWKGIFCNPNKAAFYGDAPINLFDVLNQQKRWATGLLQILFSKYSPFTFGIKYIGLLMAFTYGHNTLWPIWSIPITIYAFLPQLALLNGISLFPKVFESCFILYMFLFIGAYGQDLLDFIRYGGTFRKWWNDQRMWLIRGISSFLFGLVEHMLKSLGFSSMNFSVTSKIINTEQSKRYEKCVFEFGHHSPMFVTLIMAAIINFVALVWGIKLALLGGKIVFEEIFMQVIIAAFGVVNCKPIYSAMFFRASNKGGIPTKTTLISTFLASCLFIVSLVALKD</sequence>
<dbReference type="GO" id="GO:0016760">
    <property type="term" value="F:cellulose synthase (UDP-forming) activity"/>
    <property type="evidence" value="ECO:0007669"/>
    <property type="project" value="InterPro"/>
</dbReference>
<keyword evidence="7" id="KW-0961">Cell wall biogenesis/degradation</keyword>
<evidence type="ECO:0000256" key="11">
    <source>
        <dbReference type="SAM" id="Phobius"/>
    </source>
</evidence>
<evidence type="ECO:0000256" key="4">
    <source>
        <dbReference type="ARBA" id="ARBA00022692"/>
    </source>
</evidence>
<keyword evidence="3" id="KW-0808">Transferase</keyword>
<feature type="transmembrane region" description="Helical" evidence="11">
    <location>
        <begin position="729"/>
        <end position="747"/>
    </location>
</feature>
<keyword evidence="4 11" id="KW-0812">Transmembrane</keyword>
<dbReference type="GO" id="GO:0030244">
    <property type="term" value="P:cellulose biosynthetic process"/>
    <property type="evidence" value="ECO:0007669"/>
    <property type="project" value="InterPro"/>
</dbReference>
<gene>
    <name evidence="12" type="ORF">G4B88_006496</name>
</gene>
<comment type="subcellular location">
    <subcellularLocation>
        <location evidence="1">Endomembrane system</location>
        <topology evidence="1">Multi-pass membrane protein</topology>
    </subcellularLocation>
</comment>
<name>A0A7J6H2K9_CANSA</name>
<feature type="transmembrane region" description="Helical" evidence="11">
    <location>
        <begin position="30"/>
        <end position="48"/>
    </location>
</feature>
<feature type="active site" evidence="8">
    <location>
        <position position="145"/>
    </location>
</feature>
<evidence type="ECO:0000256" key="2">
    <source>
        <dbReference type="ARBA" id="ARBA00022676"/>
    </source>
</evidence>
<protein>
    <recommendedName>
        <fullName evidence="14">Cellulose synthase-like protein G3</fullName>
    </recommendedName>
</protein>
<evidence type="ECO:0000256" key="8">
    <source>
        <dbReference type="PIRSR" id="PIRSR605150-1"/>
    </source>
</evidence>
<feature type="binding site" evidence="10">
    <location>
        <position position="259"/>
    </location>
    <ligand>
        <name>Mn(2+)</name>
        <dbReference type="ChEBI" id="CHEBI:29035"/>
    </ligand>
</feature>
<keyword evidence="5 11" id="KW-1133">Transmembrane helix</keyword>
<feature type="binding site" evidence="9">
    <location>
        <position position="115"/>
    </location>
    <ligand>
        <name>UDP-alpha-D-glucose</name>
        <dbReference type="ChEBI" id="CHEBI:58885"/>
    </ligand>
</feature>
<evidence type="ECO:0000313" key="12">
    <source>
        <dbReference type="EMBL" id="KAF4389437.1"/>
    </source>
</evidence>
<keyword evidence="13" id="KW-1185">Reference proteome</keyword>
<dbReference type="FunFam" id="3.90.550.10:FF:000135">
    <property type="entry name" value="Cellulose synthase-like protein G3"/>
    <property type="match status" value="2"/>
</dbReference>
<keyword evidence="2" id="KW-0328">Glycosyltransferase</keyword>
<keyword evidence="6 11" id="KW-0472">Membrane</keyword>
<feature type="transmembrane region" description="Helical" evidence="11">
    <location>
        <begin position="1342"/>
        <end position="1365"/>
    </location>
</feature>
<feature type="transmembrane region" description="Helical" evidence="11">
    <location>
        <begin position="576"/>
        <end position="600"/>
    </location>
</feature>
<dbReference type="SUPFAM" id="SSF53448">
    <property type="entry name" value="Nucleotide-diphospho-sugar transferases"/>
    <property type="match status" value="2"/>
</dbReference>
<dbReference type="PANTHER" id="PTHR13301">
    <property type="entry name" value="X-BOX TRANSCRIPTION FACTOR-RELATED"/>
    <property type="match status" value="1"/>
</dbReference>
<comment type="caution">
    <text evidence="12">The sequence shown here is derived from an EMBL/GenBank/DDBJ whole genome shotgun (WGS) entry which is preliminary data.</text>
</comment>
<dbReference type="Pfam" id="PF03552">
    <property type="entry name" value="Cellulose_synt"/>
    <property type="match status" value="6"/>
</dbReference>
<dbReference type="Gene3D" id="3.90.550.10">
    <property type="entry name" value="Spore Coat Polysaccharide Biosynthesis Protein SpsA, Chain A"/>
    <property type="match status" value="4"/>
</dbReference>
<feature type="binding site" evidence="10">
    <location>
        <position position="283"/>
    </location>
    <ligand>
        <name>Mn(2+)</name>
        <dbReference type="ChEBI" id="CHEBI:29035"/>
    </ligand>
</feature>
<evidence type="ECO:0000256" key="5">
    <source>
        <dbReference type="ARBA" id="ARBA00022989"/>
    </source>
</evidence>
<feature type="transmembrane region" description="Helical" evidence="11">
    <location>
        <begin position="689"/>
        <end position="708"/>
    </location>
</feature>
<feature type="transmembrane region" description="Helical" evidence="11">
    <location>
        <begin position="1214"/>
        <end position="1232"/>
    </location>
</feature>
<feature type="transmembrane region" description="Helical" evidence="11">
    <location>
        <begin position="1377"/>
        <end position="1396"/>
    </location>
</feature>
<evidence type="ECO:0000256" key="10">
    <source>
        <dbReference type="PIRSR" id="PIRSR605150-3"/>
    </source>
</evidence>
<evidence type="ECO:0000313" key="13">
    <source>
        <dbReference type="Proteomes" id="UP000583929"/>
    </source>
</evidence>
<feature type="transmembrane region" description="Helical" evidence="11">
    <location>
        <begin position="659"/>
        <end position="677"/>
    </location>
</feature>
<evidence type="ECO:0000256" key="7">
    <source>
        <dbReference type="ARBA" id="ARBA00023316"/>
    </source>
</evidence>
<feature type="transmembrane region" description="Helical" evidence="11">
    <location>
        <begin position="497"/>
        <end position="516"/>
    </location>
</feature>
<evidence type="ECO:0000256" key="6">
    <source>
        <dbReference type="ARBA" id="ARBA00023136"/>
    </source>
</evidence>
<accession>A0A7J6H2K9</accession>
<feature type="binding site" evidence="9">
    <location>
        <position position="145"/>
    </location>
    <ligand>
        <name>UDP-alpha-D-glucose</name>
        <dbReference type="ChEBI" id="CHEBI:58885"/>
    </ligand>
</feature>
<dbReference type="EMBL" id="JAATIQ010000067">
    <property type="protein sequence ID" value="KAF4389437.1"/>
    <property type="molecule type" value="Genomic_DNA"/>
</dbReference>
<feature type="transmembrane region" description="Helical" evidence="11">
    <location>
        <begin position="1186"/>
        <end position="1207"/>
    </location>
</feature>
<evidence type="ECO:0008006" key="14">
    <source>
        <dbReference type="Google" id="ProtNLM"/>
    </source>
</evidence>
<feature type="transmembrane region" description="Helical" evidence="11">
    <location>
        <begin position="762"/>
        <end position="780"/>
    </location>
</feature>
<feature type="binding site" evidence="9">
    <location>
        <position position="116"/>
    </location>
    <ligand>
        <name>UDP-alpha-D-glucose</name>
        <dbReference type="ChEBI" id="CHEBI:58885"/>
    </ligand>
</feature>
<feature type="active site" evidence="8">
    <location>
        <position position="425"/>
    </location>
</feature>
<feature type="transmembrane region" description="Helical" evidence="11">
    <location>
        <begin position="1252"/>
        <end position="1271"/>
    </location>
</feature>
<dbReference type="InterPro" id="IPR005150">
    <property type="entry name" value="Cellulose_synth"/>
</dbReference>
<reference evidence="12 13" key="1">
    <citation type="journal article" date="2020" name="bioRxiv">
        <title>Sequence and annotation of 42 cannabis genomes reveals extensive copy number variation in cannabinoid synthesis and pathogen resistance genes.</title>
        <authorList>
            <person name="Mckernan K.J."/>
            <person name="Helbert Y."/>
            <person name="Kane L.T."/>
            <person name="Ebling H."/>
            <person name="Zhang L."/>
            <person name="Liu B."/>
            <person name="Eaton Z."/>
            <person name="Mclaughlin S."/>
            <person name="Kingan S."/>
            <person name="Baybayan P."/>
            <person name="Concepcion G."/>
            <person name="Jordan M."/>
            <person name="Riva A."/>
            <person name="Barbazuk W."/>
            <person name="Harkins T."/>
        </authorList>
    </citation>
    <scope>NUCLEOTIDE SEQUENCE [LARGE SCALE GENOMIC DNA]</scope>
    <source>
        <strain evidence="13">cv. Jamaican Lion 4</strain>
        <tissue evidence="12">Leaf</tissue>
    </source>
</reference>
<evidence type="ECO:0000256" key="1">
    <source>
        <dbReference type="ARBA" id="ARBA00004127"/>
    </source>
</evidence>
<dbReference type="GO" id="GO:0016020">
    <property type="term" value="C:membrane"/>
    <property type="evidence" value="ECO:0007669"/>
    <property type="project" value="InterPro"/>
</dbReference>
<feature type="transmembrane region" description="Helical" evidence="11">
    <location>
        <begin position="54"/>
        <end position="75"/>
    </location>
</feature>
<dbReference type="GO" id="GO:0012505">
    <property type="term" value="C:endomembrane system"/>
    <property type="evidence" value="ECO:0007669"/>
    <property type="project" value="UniProtKB-SubCell"/>
</dbReference>
<evidence type="ECO:0000256" key="3">
    <source>
        <dbReference type="ARBA" id="ARBA00022679"/>
    </source>
</evidence>
<dbReference type="InterPro" id="IPR029044">
    <property type="entry name" value="Nucleotide-diphossugar_trans"/>
</dbReference>
<feature type="transmembrane region" description="Helical" evidence="11">
    <location>
        <begin position="1310"/>
        <end position="1330"/>
    </location>
</feature>